<evidence type="ECO:0000259" key="3">
    <source>
        <dbReference type="Pfam" id="PF00266"/>
    </source>
</evidence>
<keyword evidence="2" id="KW-0663">Pyridoxal phosphate</keyword>
<organism evidence="4 5">
    <name type="scientific">Microbacterium kyungheense</name>
    <dbReference type="NCBI Taxonomy" id="1263636"/>
    <lineage>
        <taxon>Bacteria</taxon>
        <taxon>Bacillati</taxon>
        <taxon>Actinomycetota</taxon>
        <taxon>Actinomycetes</taxon>
        <taxon>Micrococcales</taxon>
        <taxon>Microbacteriaceae</taxon>
        <taxon>Microbacterium</taxon>
    </lineage>
</organism>
<evidence type="ECO:0000313" key="5">
    <source>
        <dbReference type="Proteomes" id="UP000320235"/>
    </source>
</evidence>
<dbReference type="PANTHER" id="PTHR43586">
    <property type="entry name" value="CYSTEINE DESULFURASE"/>
    <property type="match status" value="1"/>
</dbReference>
<sequence length="479" mass="52144">MGTLASRELELIRSQFAFSLRDRIVTNNAASTQPPLAVLELLRDLSETYENVHRGQSDASIRTTEMFEASFDTIAAWINAPSRRTLSMHRSTTEAINAVMYSLLADFRDGDNVVTTLMEHNSDYVPWHAMCREILPRFGRHVEVRLARFDHESGELDLAHLAELVDARTKLVCCTGGSNFLGTKPPLDQVRAIADAGGYVQPDGRVGALLLVDAAQRFASSRVDVQEMEADFVAFSFHKLLAPFGVGVLYAREDLRETLPPFLYGGDMIAEGQVFPDRVEYNDLPWKFSAGTPNILGVIASAQTLRLIVDLVGADPTRAWFRTDDPLEPGAVDAAMAIVAGHAASLTRQAMEGLSTIAGLRIHGASVGEDRTPLVAFTVEGRSPFAIAHALNAQGVEIARRLSLRDPGPPRPRPRTGGELSRELHRLQHAGRGRPGGGGGSPCRRRAARLLIGRDAVHIGGSHHDTLGAGHRRCPVALR</sequence>
<dbReference type="AlphaFoldDB" id="A0A543F2N3"/>
<dbReference type="SUPFAM" id="SSF53383">
    <property type="entry name" value="PLP-dependent transferases"/>
    <property type="match status" value="1"/>
</dbReference>
<name>A0A543F2N3_9MICO</name>
<evidence type="ECO:0000256" key="2">
    <source>
        <dbReference type="ARBA" id="ARBA00022898"/>
    </source>
</evidence>
<dbReference type="InterPro" id="IPR015424">
    <property type="entry name" value="PyrdxlP-dep_Trfase"/>
</dbReference>
<gene>
    <name evidence="4" type="ORF">FB391_2100</name>
</gene>
<reference evidence="4 5" key="1">
    <citation type="submission" date="2019-06" db="EMBL/GenBank/DDBJ databases">
        <title>Sequencing the genomes of 1000 actinobacteria strains.</title>
        <authorList>
            <person name="Klenk H.-P."/>
        </authorList>
    </citation>
    <scope>NUCLEOTIDE SEQUENCE [LARGE SCALE GENOMIC DNA]</scope>
    <source>
        <strain evidence="4 5">DSM 105492</strain>
    </source>
</reference>
<keyword evidence="4" id="KW-0456">Lyase</keyword>
<dbReference type="GO" id="GO:0016829">
    <property type="term" value="F:lyase activity"/>
    <property type="evidence" value="ECO:0007669"/>
    <property type="project" value="UniProtKB-KW"/>
</dbReference>
<protein>
    <submittedName>
        <fullName evidence="4">Cysteine desulfurase/selenocysteine lyase</fullName>
    </submittedName>
</protein>
<feature type="domain" description="Aminotransferase class V" evidence="3">
    <location>
        <begin position="27"/>
        <end position="311"/>
    </location>
</feature>
<evidence type="ECO:0000313" key="4">
    <source>
        <dbReference type="EMBL" id="TQM28055.1"/>
    </source>
</evidence>
<dbReference type="PANTHER" id="PTHR43586:SF8">
    <property type="entry name" value="CYSTEINE DESULFURASE 1, CHLOROPLASTIC"/>
    <property type="match status" value="1"/>
</dbReference>
<dbReference type="InterPro" id="IPR015422">
    <property type="entry name" value="PyrdxlP-dep_Trfase_small"/>
</dbReference>
<evidence type="ECO:0000256" key="1">
    <source>
        <dbReference type="ARBA" id="ARBA00001933"/>
    </source>
</evidence>
<dbReference type="EMBL" id="VFPE01000002">
    <property type="protein sequence ID" value="TQM28055.1"/>
    <property type="molecule type" value="Genomic_DNA"/>
</dbReference>
<comment type="cofactor">
    <cofactor evidence="1">
        <name>pyridoxal 5'-phosphate</name>
        <dbReference type="ChEBI" id="CHEBI:597326"/>
    </cofactor>
</comment>
<dbReference type="Gene3D" id="3.90.1150.10">
    <property type="entry name" value="Aspartate Aminotransferase, domain 1"/>
    <property type="match status" value="1"/>
</dbReference>
<keyword evidence="5" id="KW-1185">Reference proteome</keyword>
<dbReference type="InterPro" id="IPR015421">
    <property type="entry name" value="PyrdxlP-dep_Trfase_major"/>
</dbReference>
<dbReference type="Gene3D" id="3.40.640.10">
    <property type="entry name" value="Type I PLP-dependent aspartate aminotransferase-like (Major domain)"/>
    <property type="match status" value="1"/>
</dbReference>
<comment type="caution">
    <text evidence="4">The sequence shown here is derived from an EMBL/GenBank/DDBJ whole genome shotgun (WGS) entry which is preliminary data.</text>
</comment>
<dbReference type="Pfam" id="PF00266">
    <property type="entry name" value="Aminotran_5"/>
    <property type="match status" value="1"/>
</dbReference>
<dbReference type="InterPro" id="IPR000192">
    <property type="entry name" value="Aminotrans_V_dom"/>
</dbReference>
<dbReference type="Proteomes" id="UP000320235">
    <property type="component" value="Unassembled WGS sequence"/>
</dbReference>
<accession>A0A543F2N3</accession>
<proteinExistence type="predicted"/>